<feature type="transmembrane region" description="Helical" evidence="1">
    <location>
        <begin position="177"/>
        <end position="196"/>
    </location>
</feature>
<sequence length="238" mass="26888">MQTFALFTITAAAFTFALYVRRFTWKNDWEKAITLSVLLQFVALILTSPYTTKYLGTPIGDVTGIYGLDAVIGHDLYLVAASSVLYHILYSLHDDEGLQRRFRVYVELPATVALPLLLFTYARSETAERPIEDMFGAQDDTLQPYWIVLTVVVGYLLTFSAWHFAVAWRDETYRWECTGYILASLAGAAACLLRFMGNRWDVPAVSVWVAIAVCGVLFAATSGWQWKRNFSRPEPAQV</sequence>
<dbReference type="RefSeq" id="WP_212554188.1">
    <property type="nucleotide sequence ID" value="NZ_JAGXOE010000034.1"/>
</dbReference>
<proteinExistence type="predicted"/>
<keyword evidence="1" id="KW-1133">Transmembrane helix</keyword>
<comment type="caution">
    <text evidence="2">The sequence shown here is derived from an EMBL/GenBank/DDBJ whole genome shotgun (WGS) entry which is preliminary data.</text>
</comment>
<accession>A0ABS5NFT8</accession>
<protein>
    <submittedName>
        <fullName evidence="2">Uncharacterized protein</fullName>
    </submittedName>
</protein>
<keyword evidence="1" id="KW-0472">Membrane</keyword>
<reference evidence="2 3" key="1">
    <citation type="submission" date="2021-04" db="EMBL/GenBank/DDBJ databases">
        <title>Whole genome sequence analysis of a thiophenic sulfur metabolizing bacteria.</title>
        <authorList>
            <person name="Akhtar N."/>
            <person name="Akram J."/>
            <person name="Aslam A."/>
        </authorList>
    </citation>
    <scope>NUCLEOTIDE SEQUENCE [LARGE SCALE GENOMIC DNA]</scope>
    <source>
        <strain evidence="2 3">3OW</strain>
    </source>
</reference>
<keyword evidence="3" id="KW-1185">Reference proteome</keyword>
<keyword evidence="1" id="KW-0812">Transmembrane</keyword>
<dbReference type="EMBL" id="JAGXOE010000034">
    <property type="protein sequence ID" value="MBS4102472.1"/>
    <property type="molecule type" value="Genomic_DNA"/>
</dbReference>
<feature type="transmembrane region" description="Helical" evidence="1">
    <location>
        <begin position="6"/>
        <end position="25"/>
    </location>
</feature>
<evidence type="ECO:0000313" key="3">
    <source>
        <dbReference type="Proteomes" id="UP000676853"/>
    </source>
</evidence>
<feature type="transmembrane region" description="Helical" evidence="1">
    <location>
        <begin position="202"/>
        <end position="224"/>
    </location>
</feature>
<evidence type="ECO:0000313" key="2">
    <source>
        <dbReference type="EMBL" id="MBS4102472.1"/>
    </source>
</evidence>
<gene>
    <name evidence="2" type="ORF">KFZ73_14640</name>
</gene>
<name>A0ABS5NFT8_TSUPA</name>
<feature type="transmembrane region" description="Helical" evidence="1">
    <location>
        <begin position="32"/>
        <end position="51"/>
    </location>
</feature>
<dbReference type="Proteomes" id="UP000676853">
    <property type="component" value="Unassembled WGS sequence"/>
</dbReference>
<feature type="transmembrane region" description="Helical" evidence="1">
    <location>
        <begin position="144"/>
        <end position="165"/>
    </location>
</feature>
<organism evidence="2 3">
    <name type="scientific">Tsukamurella paurometabola</name>
    <name type="common">Corynebacterium paurometabolum</name>
    <dbReference type="NCBI Taxonomy" id="2061"/>
    <lineage>
        <taxon>Bacteria</taxon>
        <taxon>Bacillati</taxon>
        <taxon>Actinomycetota</taxon>
        <taxon>Actinomycetes</taxon>
        <taxon>Mycobacteriales</taxon>
        <taxon>Tsukamurellaceae</taxon>
        <taxon>Tsukamurella</taxon>
    </lineage>
</organism>
<feature type="transmembrane region" description="Helical" evidence="1">
    <location>
        <begin position="71"/>
        <end position="92"/>
    </location>
</feature>
<evidence type="ECO:0000256" key="1">
    <source>
        <dbReference type="SAM" id="Phobius"/>
    </source>
</evidence>
<feature type="transmembrane region" description="Helical" evidence="1">
    <location>
        <begin position="104"/>
        <end position="124"/>
    </location>
</feature>